<dbReference type="EMBL" id="CP066701">
    <property type="protein sequence ID" value="QQX23666.1"/>
    <property type="molecule type" value="Genomic_DNA"/>
</dbReference>
<dbReference type="EMBL" id="CP066701">
    <property type="protein sequence ID" value="QQX23718.1"/>
    <property type="molecule type" value="Genomic_DNA"/>
</dbReference>
<dbReference type="KEGG" id="hspo:JGZ69_12155"/>
<evidence type="ECO:0000313" key="6">
    <source>
        <dbReference type="Proteomes" id="UP000595512"/>
    </source>
</evidence>
<dbReference type="GeneID" id="62500521"/>
<evidence type="ECO:0000313" key="2">
    <source>
        <dbReference type="EMBL" id="QQX23666.1"/>
    </source>
</evidence>
<protein>
    <submittedName>
        <fullName evidence="3">DUF5348 domain-containing protein</fullName>
    </submittedName>
</protein>
<dbReference type="KEGG" id="hspo:JGZ69_08950"/>
<dbReference type="Proteomes" id="UP000595512">
    <property type="component" value="Chromosome"/>
</dbReference>
<name>A0AB37HFC0_9BACI</name>
<gene>
    <name evidence="5" type="ORF">JGZ69_08950</name>
    <name evidence="2" type="ORF">JGZ69_12155</name>
    <name evidence="3" type="ORF">JGZ69_12490</name>
    <name evidence="4" type="ORF">JGZ69_19240</name>
</gene>
<sequence length="86" mass="10637">MISRGILVFDHRDQEWRVWIGQQAYWMGQGDSFELRIRNKYFRTHLQKDLDWFITLDYDVSFILHIDEIYKIKIEKHDYIPVDSPF</sequence>
<dbReference type="Pfam" id="PF17295">
    <property type="entry name" value="DUF5348"/>
    <property type="match status" value="1"/>
</dbReference>
<dbReference type="InterPro" id="IPR035255">
    <property type="entry name" value="DUF5348"/>
</dbReference>
<proteinExistence type="predicted"/>
<feature type="domain" description="DUF5348" evidence="1">
    <location>
        <begin position="5"/>
        <end position="74"/>
    </location>
</feature>
<dbReference type="EMBL" id="CP066701">
    <property type="protein sequence ID" value="QQX24848.1"/>
    <property type="molecule type" value="Genomic_DNA"/>
</dbReference>
<reference evidence="3 6" key="1">
    <citation type="submission" date="2020-12" db="EMBL/GenBank/DDBJ databases">
        <title>Taxonomic evaluation of the Bacillus sporothermodurans group of bacteria based on whole genome sequences.</title>
        <authorList>
            <person name="Fiedler G."/>
            <person name="Herbstmann A.-D."/>
            <person name="Doll E."/>
            <person name="Wenning M."/>
            <person name="Brinks E."/>
            <person name="Kabisch J."/>
            <person name="Breitenwieser F."/>
            <person name="Lappann M."/>
            <person name="Boehnlein C."/>
            <person name="Franz C."/>
        </authorList>
    </citation>
    <scope>NUCLEOTIDE SEQUENCE [LARGE SCALE GENOMIC DNA]</scope>
    <source>
        <strain evidence="3 6">DSM 10599</strain>
    </source>
</reference>
<evidence type="ECO:0000313" key="5">
    <source>
        <dbReference type="EMBL" id="QQX26884.1"/>
    </source>
</evidence>
<organism evidence="3 6">
    <name type="scientific">Heyndrickxia sporothermodurans</name>
    <dbReference type="NCBI Taxonomy" id="46224"/>
    <lineage>
        <taxon>Bacteria</taxon>
        <taxon>Bacillati</taxon>
        <taxon>Bacillota</taxon>
        <taxon>Bacilli</taxon>
        <taxon>Bacillales</taxon>
        <taxon>Bacillaceae</taxon>
        <taxon>Heyndrickxia</taxon>
    </lineage>
</organism>
<dbReference type="KEGG" id="hspo:JGZ69_19240"/>
<dbReference type="AlphaFoldDB" id="A0AB37HFC0"/>
<evidence type="ECO:0000313" key="3">
    <source>
        <dbReference type="EMBL" id="QQX23718.1"/>
    </source>
</evidence>
<dbReference type="KEGG" id="hspo:JGZ69_12490"/>
<dbReference type="RefSeq" id="WP_066233683.1">
    <property type="nucleotide sequence ID" value="NZ_JABWTQ010000013.1"/>
</dbReference>
<evidence type="ECO:0000313" key="4">
    <source>
        <dbReference type="EMBL" id="QQX24848.1"/>
    </source>
</evidence>
<dbReference type="EMBL" id="CP066701">
    <property type="protein sequence ID" value="QQX26884.1"/>
    <property type="molecule type" value="Genomic_DNA"/>
</dbReference>
<accession>A0AB37HFC0</accession>
<evidence type="ECO:0000259" key="1">
    <source>
        <dbReference type="Pfam" id="PF17295"/>
    </source>
</evidence>